<feature type="transmembrane region" description="Helical" evidence="1">
    <location>
        <begin position="31"/>
        <end position="49"/>
    </location>
</feature>
<accession>A0A238JDS1</accession>
<keyword evidence="3" id="KW-1185">Reference proteome</keyword>
<dbReference type="EMBL" id="FXXP01000002">
    <property type="protein sequence ID" value="SMX28818.1"/>
    <property type="molecule type" value="Genomic_DNA"/>
</dbReference>
<feature type="transmembrane region" description="Helical" evidence="1">
    <location>
        <begin position="106"/>
        <end position="130"/>
    </location>
</feature>
<evidence type="ECO:0000256" key="1">
    <source>
        <dbReference type="SAM" id="Phobius"/>
    </source>
</evidence>
<dbReference type="RefSeq" id="WP_099246437.1">
    <property type="nucleotide sequence ID" value="NZ_FXXP01000002.1"/>
</dbReference>
<name>A0A238JDS1_9RHOB</name>
<keyword evidence="1" id="KW-0472">Membrane</keyword>
<keyword evidence="1" id="KW-0812">Transmembrane</keyword>
<dbReference type="Proteomes" id="UP000225972">
    <property type="component" value="Unassembled WGS sequence"/>
</dbReference>
<keyword evidence="1" id="KW-1133">Transmembrane helix</keyword>
<evidence type="ECO:0000313" key="3">
    <source>
        <dbReference type="Proteomes" id="UP000225972"/>
    </source>
</evidence>
<dbReference type="AlphaFoldDB" id="A0A238JDS1"/>
<feature type="transmembrane region" description="Helical" evidence="1">
    <location>
        <begin position="69"/>
        <end position="94"/>
    </location>
</feature>
<dbReference type="OrthoDB" id="7771437at2"/>
<evidence type="ECO:0000313" key="2">
    <source>
        <dbReference type="EMBL" id="SMX28818.1"/>
    </source>
</evidence>
<protein>
    <recommendedName>
        <fullName evidence="4">Yip1 domain-containing protein</fullName>
    </recommendedName>
</protein>
<gene>
    <name evidence="2" type="ORF">TRP8649_02945</name>
</gene>
<reference evidence="3" key="1">
    <citation type="submission" date="2017-05" db="EMBL/GenBank/DDBJ databases">
        <authorList>
            <person name="Rodrigo-Torres L."/>
            <person name="Arahal R. D."/>
            <person name="Lucena T."/>
        </authorList>
    </citation>
    <scope>NUCLEOTIDE SEQUENCE [LARGE SCALE GENOMIC DNA]</scope>
    <source>
        <strain evidence="3">CECT 8649</strain>
    </source>
</reference>
<organism evidence="2 3">
    <name type="scientific">Pelagimonas phthalicica</name>
    <dbReference type="NCBI Taxonomy" id="1037362"/>
    <lineage>
        <taxon>Bacteria</taxon>
        <taxon>Pseudomonadati</taxon>
        <taxon>Pseudomonadota</taxon>
        <taxon>Alphaproteobacteria</taxon>
        <taxon>Rhodobacterales</taxon>
        <taxon>Roseobacteraceae</taxon>
        <taxon>Pelagimonas</taxon>
    </lineage>
</organism>
<proteinExistence type="predicted"/>
<sequence length="162" mass="17631">MALSSDIAATYRGPGKVIARLLGYGIREDRALAMLMGGCFVMFIAQWPRLARDAHFSGGSVGEVIGGEFATMIFVLPLLFYLLAFAAHGLMRLLKGQGDSYNARLALFWSFLAVSPLILLQGLVAGFIGPGLQLELVKLLCWLVFLWFGLSGLRKAYWGAQG</sequence>
<feature type="transmembrane region" description="Helical" evidence="1">
    <location>
        <begin position="136"/>
        <end position="153"/>
    </location>
</feature>
<evidence type="ECO:0008006" key="4">
    <source>
        <dbReference type="Google" id="ProtNLM"/>
    </source>
</evidence>